<dbReference type="GO" id="GO:0016705">
    <property type="term" value="F:oxidoreductase activity, acting on paired donors, with incorporation or reduction of molecular oxygen"/>
    <property type="evidence" value="ECO:0007669"/>
    <property type="project" value="InterPro"/>
</dbReference>
<dbReference type="InterPro" id="IPR036396">
    <property type="entry name" value="Cyt_P450_sf"/>
</dbReference>
<evidence type="ECO:0000256" key="1">
    <source>
        <dbReference type="ARBA" id="ARBA00010617"/>
    </source>
</evidence>
<gene>
    <name evidence="5" type="ORF">RFI_22747</name>
</gene>
<evidence type="ECO:0000256" key="4">
    <source>
        <dbReference type="ARBA" id="ARBA00023004"/>
    </source>
</evidence>
<dbReference type="Pfam" id="PF00067">
    <property type="entry name" value="p450"/>
    <property type="match status" value="1"/>
</dbReference>
<evidence type="ECO:0000256" key="2">
    <source>
        <dbReference type="ARBA" id="ARBA00022723"/>
    </source>
</evidence>
<comment type="caution">
    <text evidence="5">The sequence shown here is derived from an EMBL/GenBank/DDBJ whole genome shotgun (WGS) entry which is preliminary data.</text>
</comment>
<sequence length="189" mass="21983">KNVLKKKKKTKKKKKNKLIHIHKYKHVYLVCTCAKGDGIFNTDGKIWKKHRAIASRIFTMRSLKDHMFECFLNTSDDFMAKLSELTGEAKSSDEKDLQSINISDMFARLTLEAFTFIAFGVNVECIKKAPEILEFPKSFDAAFVICTRRWLDPLYKVKRALNIAEERELNHHVSVVNKFVDDIITQRKN</sequence>
<dbReference type="GO" id="GO:0004497">
    <property type="term" value="F:monooxygenase activity"/>
    <property type="evidence" value="ECO:0007669"/>
    <property type="project" value="InterPro"/>
</dbReference>
<keyword evidence="3" id="KW-0560">Oxidoreductase</keyword>
<dbReference type="SUPFAM" id="SSF48264">
    <property type="entry name" value="Cytochrome P450"/>
    <property type="match status" value="1"/>
</dbReference>
<evidence type="ECO:0000313" key="5">
    <source>
        <dbReference type="EMBL" id="ETO14621.1"/>
    </source>
</evidence>
<evidence type="ECO:0000313" key="6">
    <source>
        <dbReference type="Proteomes" id="UP000023152"/>
    </source>
</evidence>
<name>X6MLT4_RETFI</name>
<protein>
    <submittedName>
        <fullName evidence="5">Oxygen binding protein</fullName>
    </submittedName>
</protein>
<dbReference type="PANTHER" id="PTHR24296">
    <property type="entry name" value="CYTOCHROME P450"/>
    <property type="match status" value="1"/>
</dbReference>
<feature type="non-terminal residue" evidence="5">
    <location>
        <position position="189"/>
    </location>
</feature>
<evidence type="ECO:0000256" key="3">
    <source>
        <dbReference type="ARBA" id="ARBA00023002"/>
    </source>
</evidence>
<accession>X6MLT4</accession>
<dbReference type="EMBL" id="ASPP01019910">
    <property type="protein sequence ID" value="ETO14621.1"/>
    <property type="molecule type" value="Genomic_DNA"/>
</dbReference>
<keyword evidence="6" id="KW-1185">Reference proteome</keyword>
<proteinExistence type="inferred from homology"/>
<organism evidence="5 6">
    <name type="scientific">Reticulomyxa filosa</name>
    <dbReference type="NCBI Taxonomy" id="46433"/>
    <lineage>
        <taxon>Eukaryota</taxon>
        <taxon>Sar</taxon>
        <taxon>Rhizaria</taxon>
        <taxon>Retaria</taxon>
        <taxon>Foraminifera</taxon>
        <taxon>Monothalamids</taxon>
        <taxon>Reticulomyxidae</taxon>
        <taxon>Reticulomyxa</taxon>
    </lineage>
</organism>
<dbReference type="AlphaFoldDB" id="X6MLT4"/>
<dbReference type="Gene3D" id="1.10.630.10">
    <property type="entry name" value="Cytochrome P450"/>
    <property type="match status" value="1"/>
</dbReference>
<dbReference type="GO" id="GO:0020037">
    <property type="term" value="F:heme binding"/>
    <property type="evidence" value="ECO:0007669"/>
    <property type="project" value="InterPro"/>
</dbReference>
<keyword evidence="2" id="KW-0479">Metal-binding</keyword>
<feature type="non-terminal residue" evidence="5">
    <location>
        <position position="1"/>
    </location>
</feature>
<keyword evidence="4" id="KW-0408">Iron</keyword>
<dbReference type="GO" id="GO:0005506">
    <property type="term" value="F:iron ion binding"/>
    <property type="evidence" value="ECO:0007669"/>
    <property type="project" value="InterPro"/>
</dbReference>
<dbReference type="Proteomes" id="UP000023152">
    <property type="component" value="Unassembled WGS sequence"/>
</dbReference>
<dbReference type="OrthoDB" id="1713632at2759"/>
<dbReference type="InterPro" id="IPR001128">
    <property type="entry name" value="Cyt_P450"/>
</dbReference>
<reference evidence="5 6" key="1">
    <citation type="journal article" date="2013" name="Curr. Biol.">
        <title>The Genome of the Foraminiferan Reticulomyxa filosa.</title>
        <authorList>
            <person name="Glockner G."/>
            <person name="Hulsmann N."/>
            <person name="Schleicher M."/>
            <person name="Noegel A.A."/>
            <person name="Eichinger L."/>
            <person name="Gallinger C."/>
            <person name="Pawlowski J."/>
            <person name="Sierra R."/>
            <person name="Euteneuer U."/>
            <person name="Pillet L."/>
            <person name="Moustafa A."/>
            <person name="Platzer M."/>
            <person name="Groth M."/>
            <person name="Szafranski K."/>
            <person name="Schliwa M."/>
        </authorList>
    </citation>
    <scope>NUCLEOTIDE SEQUENCE [LARGE SCALE GENOMIC DNA]</scope>
</reference>
<comment type="similarity">
    <text evidence="1">Belongs to the cytochrome P450 family.</text>
</comment>